<name>A0A9D2G645_9FIRM</name>
<evidence type="ECO:0000313" key="5">
    <source>
        <dbReference type="EMBL" id="HIZ72931.1"/>
    </source>
</evidence>
<dbReference type="AlphaFoldDB" id="A0A9D2G645"/>
<dbReference type="InterPro" id="IPR023296">
    <property type="entry name" value="Glyco_hydro_beta-prop_sf"/>
</dbReference>
<reference evidence="5" key="1">
    <citation type="journal article" date="2021" name="PeerJ">
        <title>Extensive microbial diversity within the chicken gut microbiome revealed by metagenomics and culture.</title>
        <authorList>
            <person name="Gilroy R."/>
            <person name="Ravi A."/>
            <person name="Getino M."/>
            <person name="Pursley I."/>
            <person name="Horton D.L."/>
            <person name="Alikhan N.F."/>
            <person name="Baker D."/>
            <person name="Gharbi K."/>
            <person name="Hall N."/>
            <person name="Watson M."/>
            <person name="Adriaenssens E.M."/>
            <person name="Foster-Nyarko E."/>
            <person name="Jarju S."/>
            <person name="Secka A."/>
            <person name="Antonio M."/>
            <person name="Oren A."/>
            <person name="Chaudhuri R.R."/>
            <person name="La Ragione R."/>
            <person name="Hildebrand F."/>
            <person name="Pallen M.J."/>
        </authorList>
    </citation>
    <scope>NUCLEOTIDE SEQUENCE</scope>
    <source>
        <strain evidence="5">ChiW7-2402</strain>
    </source>
</reference>
<dbReference type="PANTHER" id="PTHR22925">
    <property type="entry name" value="GLYCOSYL HYDROLASE 43 FAMILY MEMBER"/>
    <property type="match status" value="1"/>
</dbReference>
<reference evidence="5" key="2">
    <citation type="submission" date="2021-04" db="EMBL/GenBank/DDBJ databases">
        <authorList>
            <person name="Gilroy R."/>
        </authorList>
    </citation>
    <scope>NUCLEOTIDE SEQUENCE</scope>
    <source>
        <strain evidence="5">ChiW7-2402</strain>
    </source>
</reference>
<evidence type="ECO:0000256" key="2">
    <source>
        <dbReference type="ARBA" id="ARBA00022801"/>
    </source>
</evidence>
<accession>A0A9D2G645</accession>
<comment type="similarity">
    <text evidence="1 4">Belongs to the glycosyl hydrolase 43 family.</text>
</comment>
<organism evidence="5 6">
    <name type="scientific">Candidatus Gallimonas intestinavium</name>
    <dbReference type="NCBI Taxonomy" id="2838603"/>
    <lineage>
        <taxon>Bacteria</taxon>
        <taxon>Bacillati</taxon>
        <taxon>Bacillota</taxon>
        <taxon>Clostridia</taxon>
        <taxon>Candidatus Gallimonas</taxon>
    </lineage>
</organism>
<comment type="caution">
    <text evidence="5">The sequence shown here is derived from an EMBL/GenBank/DDBJ whole genome shotgun (WGS) entry which is preliminary data.</text>
</comment>
<evidence type="ECO:0000256" key="3">
    <source>
        <dbReference type="ARBA" id="ARBA00023295"/>
    </source>
</evidence>
<dbReference type="GO" id="GO:0004553">
    <property type="term" value="F:hydrolase activity, hydrolyzing O-glycosyl compounds"/>
    <property type="evidence" value="ECO:0007669"/>
    <property type="project" value="InterPro"/>
</dbReference>
<evidence type="ECO:0000256" key="1">
    <source>
        <dbReference type="ARBA" id="ARBA00009865"/>
    </source>
</evidence>
<evidence type="ECO:0000256" key="4">
    <source>
        <dbReference type="RuleBase" id="RU361187"/>
    </source>
</evidence>
<keyword evidence="3 4" id="KW-0326">Glycosidase</keyword>
<evidence type="ECO:0000313" key="6">
    <source>
        <dbReference type="Proteomes" id="UP000824102"/>
    </source>
</evidence>
<dbReference type="Proteomes" id="UP000824102">
    <property type="component" value="Unassembled WGS sequence"/>
</dbReference>
<sequence>MYTAFTPGAPWLDTDGKRIQAHGGQIFQENGTYYWLGENKDHTTGEDEVWTWGVRLYSSHDLMNWQDEGLIVPPEPDDRESILHPARHLDRPHLLFNEKTKKYVLWLKFCDDSHYAVLTADALKGPYTIVNSRYFPCGRKCGDFDLWKDEKGNAYIYFEADHTDLLGAHLSADYTQVEGEPVAIYSGKKPPETREAPTHFVRGGRHYLLTSGMTGYRPNPSEVAVSDDPLRGYTVLGDLSEGDPSNTTFHSQSTCVIEVNGRYLYLGDRWMPELNDWSYTGDLRPDPATQKKIMAKLKELGLDPVRDREEAMKVAIHISEACNTSLADYVLLPLEWEGERPILHWKDTWKL</sequence>
<gene>
    <name evidence="5" type="ORF">H9964_05075</name>
</gene>
<dbReference type="SUPFAM" id="SSF75005">
    <property type="entry name" value="Arabinanase/levansucrase/invertase"/>
    <property type="match status" value="1"/>
</dbReference>
<dbReference type="Pfam" id="PF04616">
    <property type="entry name" value="Glyco_hydro_43"/>
    <property type="match status" value="1"/>
</dbReference>
<dbReference type="PANTHER" id="PTHR22925:SF3">
    <property type="entry name" value="GLYCOSYL HYDROLASE FAMILY PROTEIN 43"/>
    <property type="match status" value="1"/>
</dbReference>
<proteinExistence type="inferred from homology"/>
<dbReference type="GO" id="GO:0005975">
    <property type="term" value="P:carbohydrate metabolic process"/>
    <property type="evidence" value="ECO:0007669"/>
    <property type="project" value="InterPro"/>
</dbReference>
<dbReference type="EMBL" id="DXBB01000073">
    <property type="protein sequence ID" value="HIZ72931.1"/>
    <property type="molecule type" value="Genomic_DNA"/>
</dbReference>
<dbReference type="InterPro" id="IPR006710">
    <property type="entry name" value="Glyco_hydro_43"/>
</dbReference>
<dbReference type="Gene3D" id="2.115.10.20">
    <property type="entry name" value="Glycosyl hydrolase domain, family 43"/>
    <property type="match status" value="1"/>
</dbReference>
<protein>
    <submittedName>
        <fullName evidence="5">Family 43 glycosylhydrolase</fullName>
    </submittedName>
</protein>
<keyword evidence="2 4" id="KW-0378">Hydrolase</keyword>